<protein>
    <submittedName>
        <fullName evidence="1">Uncharacterized protein</fullName>
    </submittedName>
</protein>
<dbReference type="OrthoDB" id="1935113at2759"/>
<reference evidence="1" key="1">
    <citation type="submission" date="2018-05" db="EMBL/GenBank/DDBJ databases">
        <title>Draft genome of Mucuna pruriens seed.</title>
        <authorList>
            <person name="Nnadi N.E."/>
            <person name="Vos R."/>
            <person name="Hasami M.H."/>
            <person name="Devisetty U.K."/>
            <person name="Aguiy J.C."/>
        </authorList>
    </citation>
    <scope>NUCLEOTIDE SEQUENCE [LARGE SCALE GENOMIC DNA]</scope>
    <source>
        <strain evidence="1">JCA_2017</strain>
    </source>
</reference>
<gene>
    <name evidence="1" type="ORF">CR513_25123</name>
</gene>
<feature type="non-terminal residue" evidence="1">
    <location>
        <position position="1"/>
    </location>
</feature>
<evidence type="ECO:0000313" key="1">
    <source>
        <dbReference type="EMBL" id="RDX92703.1"/>
    </source>
</evidence>
<proteinExistence type="predicted"/>
<dbReference type="Proteomes" id="UP000257109">
    <property type="component" value="Unassembled WGS sequence"/>
</dbReference>
<name>A0A371GQP7_MUCPR</name>
<accession>A0A371GQP7</accession>
<evidence type="ECO:0000313" key="2">
    <source>
        <dbReference type="Proteomes" id="UP000257109"/>
    </source>
</evidence>
<comment type="caution">
    <text evidence="1">The sequence shown here is derived from an EMBL/GenBank/DDBJ whole genome shotgun (WGS) entry which is preliminary data.</text>
</comment>
<dbReference type="AlphaFoldDB" id="A0A371GQP7"/>
<dbReference type="EMBL" id="QJKJ01004803">
    <property type="protein sequence ID" value="RDX92703.1"/>
    <property type="molecule type" value="Genomic_DNA"/>
</dbReference>
<sequence length="103" mass="12035">DSKFYDPTSRSFFETGNARFLKEVDFEKEDNKRNVAFEEETINDIGQVLVPITVQETNPTIKDNVQTIVLDVVLEQDYDEVLPQTRIEQPQEVSLRRSIREET</sequence>
<organism evidence="1 2">
    <name type="scientific">Mucuna pruriens</name>
    <name type="common">Velvet bean</name>
    <name type="synonym">Dolichos pruriens</name>
    <dbReference type="NCBI Taxonomy" id="157652"/>
    <lineage>
        <taxon>Eukaryota</taxon>
        <taxon>Viridiplantae</taxon>
        <taxon>Streptophyta</taxon>
        <taxon>Embryophyta</taxon>
        <taxon>Tracheophyta</taxon>
        <taxon>Spermatophyta</taxon>
        <taxon>Magnoliopsida</taxon>
        <taxon>eudicotyledons</taxon>
        <taxon>Gunneridae</taxon>
        <taxon>Pentapetalae</taxon>
        <taxon>rosids</taxon>
        <taxon>fabids</taxon>
        <taxon>Fabales</taxon>
        <taxon>Fabaceae</taxon>
        <taxon>Papilionoideae</taxon>
        <taxon>50 kb inversion clade</taxon>
        <taxon>NPAAA clade</taxon>
        <taxon>indigoferoid/millettioid clade</taxon>
        <taxon>Phaseoleae</taxon>
        <taxon>Mucuna</taxon>
    </lineage>
</organism>
<keyword evidence="2" id="KW-1185">Reference proteome</keyword>